<organism evidence="7 8">
    <name type="scientific">Lactiplantibacillus plajomi</name>
    <dbReference type="NCBI Taxonomy" id="1457217"/>
    <lineage>
        <taxon>Bacteria</taxon>
        <taxon>Bacillati</taxon>
        <taxon>Bacillota</taxon>
        <taxon>Bacilli</taxon>
        <taxon>Lactobacillales</taxon>
        <taxon>Lactobacillaceae</taxon>
        <taxon>Lactiplantibacillus</taxon>
    </lineage>
</organism>
<gene>
    <name evidence="7" type="ORF">ACFFGS_11165</name>
</gene>
<feature type="domain" description="Solute-binding protein family 5" evidence="6">
    <location>
        <begin position="83"/>
        <end position="474"/>
    </location>
</feature>
<evidence type="ECO:0000313" key="7">
    <source>
        <dbReference type="EMBL" id="MFC0424683.1"/>
    </source>
</evidence>
<keyword evidence="8" id="KW-1185">Reference proteome</keyword>
<keyword evidence="4 5" id="KW-0732">Signal</keyword>
<dbReference type="Pfam" id="PF00496">
    <property type="entry name" value="SBP_bac_5"/>
    <property type="match status" value="1"/>
</dbReference>
<proteinExistence type="inferred from homology"/>
<feature type="chain" id="PRO_5046515897" evidence="5">
    <location>
        <begin position="22"/>
        <end position="556"/>
    </location>
</feature>
<comment type="caution">
    <text evidence="7">The sequence shown here is derived from an EMBL/GenBank/DDBJ whole genome shotgun (WGS) entry which is preliminary data.</text>
</comment>
<reference evidence="7 8" key="1">
    <citation type="submission" date="2024-09" db="EMBL/GenBank/DDBJ databases">
        <authorList>
            <person name="Sun Q."/>
            <person name="Mori K."/>
        </authorList>
    </citation>
    <scope>NUCLEOTIDE SEQUENCE [LARGE SCALE GENOMIC DNA]</scope>
    <source>
        <strain evidence="7 8">TBRC 4575</strain>
    </source>
</reference>
<evidence type="ECO:0000313" key="8">
    <source>
        <dbReference type="Proteomes" id="UP001589855"/>
    </source>
</evidence>
<comment type="similarity">
    <text evidence="2">Belongs to the bacterial solute-binding protein 5 family.</text>
</comment>
<dbReference type="InterPro" id="IPR030678">
    <property type="entry name" value="Peptide/Ni-bd"/>
</dbReference>
<feature type="signal peptide" evidence="5">
    <location>
        <begin position="1"/>
        <end position="21"/>
    </location>
</feature>
<dbReference type="Gene3D" id="3.40.190.10">
    <property type="entry name" value="Periplasmic binding protein-like II"/>
    <property type="match status" value="1"/>
</dbReference>
<evidence type="ECO:0000256" key="5">
    <source>
        <dbReference type="SAM" id="SignalP"/>
    </source>
</evidence>
<accession>A0ABV6K9I9</accession>
<dbReference type="Gene3D" id="3.90.76.10">
    <property type="entry name" value="Dipeptide-binding Protein, Domain 1"/>
    <property type="match status" value="1"/>
</dbReference>
<dbReference type="Gene3D" id="3.10.105.10">
    <property type="entry name" value="Dipeptide-binding Protein, Domain 3"/>
    <property type="match status" value="1"/>
</dbReference>
<evidence type="ECO:0000256" key="4">
    <source>
        <dbReference type="ARBA" id="ARBA00022729"/>
    </source>
</evidence>
<protein>
    <submittedName>
        <fullName evidence="7">Peptide ABC transporter substrate-binding protein</fullName>
    </submittedName>
</protein>
<evidence type="ECO:0000256" key="3">
    <source>
        <dbReference type="ARBA" id="ARBA00022448"/>
    </source>
</evidence>
<name>A0ABV6K9I9_9LACO</name>
<dbReference type="PROSITE" id="PS51257">
    <property type="entry name" value="PROKAR_LIPOPROTEIN"/>
    <property type="match status" value="1"/>
</dbReference>
<dbReference type="PANTHER" id="PTHR30290:SF10">
    <property type="entry name" value="PERIPLASMIC OLIGOPEPTIDE-BINDING PROTEIN-RELATED"/>
    <property type="match status" value="1"/>
</dbReference>
<evidence type="ECO:0000259" key="6">
    <source>
        <dbReference type="Pfam" id="PF00496"/>
    </source>
</evidence>
<dbReference type="PIRSF" id="PIRSF002741">
    <property type="entry name" value="MppA"/>
    <property type="match status" value="1"/>
</dbReference>
<dbReference type="CDD" id="cd08504">
    <property type="entry name" value="PBP2_OppA"/>
    <property type="match status" value="1"/>
</dbReference>
<comment type="subcellular location">
    <subcellularLocation>
        <location evidence="1">Cell envelope</location>
    </subcellularLocation>
</comment>
<dbReference type="Proteomes" id="UP001589855">
    <property type="component" value="Unassembled WGS sequence"/>
</dbReference>
<dbReference type="InterPro" id="IPR039424">
    <property type="entry name" value="SBP_5"/>
</dbReference>
<dbReference type="EMBL" id="JBHLUK010000074">
    <property type="protein sequence ID" value="MFC0424683.1"/>
    <property type="molecule type" value="Genomic_DNA"/>
</dbReference>
<dbReference type="PANTHER" id="PTHR30290">
    <property type="entry name" value="PERIPLASMIC BINDING COMPONENT OF ABC TRANSPORTER"/>
    <property type="match status" value="1"/>
</dbReference>
<dbReference type="SUPFAM" id="SSF53850">
    <property type="entry name" value="Periplasmic binding protein-like II"/>
    <property type="match status" value="1"/>
</dbReference>
<dbReference type="RefSeq" id="WP_137644454.1">
    <property type="nucleotide sequence ID" value="NZ_BAABRM010000005.1"/>
</dbReference>
<evidence type="ECO:0000256" key="2">
    <source>
        <dbReference type="ARBA" id="ARBA00005695"/>
    </source>
</evidence>
<dbReference type="InterPro" id="IPR000914">
    <property type="entry name" value="SBP_5_dom"/>
</dbReference>
<evidence type="ECO:0000256" key="1">
    <source>
        <dbReference type="ARBA" id="ARBA00004196"/>
    </source>
</evidence>
<keyword evidence="3" id="KW-0813">Transport</keyword>
<sequence length="556" mass="61493">MKKHLLVTTGLTALALTTLLAGCGGKKASATANQTLNLVQVSDPTTVDVNDVRNANEFNILNATQEGLFRVTSKNGHDDLKLAQAKSYKVSDDGKVYTFKLRNSKWSDGKDVTAQQFVDSILRELNPKNAFAYASMAYDIKGAEAYNTKKGSADAVGAKALDKHTLQLTLTNKTPYFLKKLASVVFYPVRLDKINKVGTKKWKTDWKDQVYNGAYTMKSWKTNGKIVLTKNPKFWNAKKVNFKTVNVTTTEKDATITSLLQSGQLDAVLTSGANAADFNKLTANKKITKRTQAGGSTSFVVFNQHTGGTSKLLKNAKIRQALSLAINRSAYNKAINGGQGEAVYSFVPDSIDVNTTNYHDYAGNLLTPALKKFNTNAKLQQLFQTGLKQLGRDTNLSKVTLTYLSSSNDDTGTFLKQQFESKLGIKLKVKTAPDDASFIADRNDNQYDLLSNGWTGDYDDPSTFLNLWVSTGGFQKFFGGYDSPDYDKLYASLATVSNTKQRLKIYRQLEQRLLTEDYGVAPVTGEKTQIFTNKQLKNFQTPVFGPNYDYVYASKD</sequence>